<accession>A0A8X6XEP7</accession>
<name>A0A8X6XEP7_9ARAC</name>
<dbReference type="EMBL" id="BMAV01007467">
    <property type="protein sequence ID" value="GFY50426.1"/>
    <property type="molecule type" value="Genomic_DNA"/>
</dbReference>
<organism evidence="1 2">
    <name type="scientific">Trichonephila inaurata madagascariensis</name>
    <dbReference type="NCBI Taxonomy" id="2747483"/>
    <lineage>
        <taxon>Eukaryota</taxon>
        <taxon>Metazoa</taxon>
        <taxon>Ecdysozoa</taxon>
        <taxon>Arthropoda</taxon>
        <taxon>Chelicerata</taxon>
        <taxon>Arachnida</taxon>
        <taxon>Araneae</taxon>
        <taxon>Araneomorphae</taxon>
        <taxon>Entelegynae</taxon>
        <taxon>Araneoidea</taxon>
        <taxon>Nephilidae</taxon>
        <taxon>Trichonephila</taxon>
        <taxon>Trichonephila inaurata</taxon>
    </lineage>
</organism>
<comment type="caution">
    <text evidence="1">The sequence shown here is derived from an EMBL/GenBank/DDBJ whole genome shotgun (WGS) entry which is preliminary data.</text>
</comment>
<proteinExistence type="predicted"/>
<evidence type="ECO:0000313" key="2">
    <source>
        <dbReference type="Proteomes" id="UP000886998"/>
    </source>
</evidence>
<dbReference type="AlphaFoldDB" id="A0A8X6XEP7"/>
<reference evidence="1" key="1">
    <citation type="submission" date="2020-08" db="EMBL/GenBank/DDBJ databases">
        <title>Multicomponent nature underlies the extraordinary mechanical properties of spider dragline silk.</title>
        <authorList>
            <person name="Kono N."/>
            <person name="Nakamura H."/>
            <person name="Mori M."/>
            <person name="Yoshida Y."/>
            <person name="Ohtoshi R."/>
            <person name="Malay A.D."/>
            <person name="Moran D.A.P."/>
            <person name="Tomita M."/>
            <person name="Numata K."/>
            <person name="Arakawa K."/>
        </authorList>
    </citation>
    <scope>NUCLEOTIDE SEQUENCE</scope>
</reference>
<sequence length="125" mass="14643">MAMYWRQGLTWPQPGRPSQNRDLAKRALRTTRGYRFREKSLGRLSRIVVFEFSLSCVSPEARVSRTRDSEERARLRTPTRGYLLREESVGRIGALWSFESRTHLTRSFPPPGVRVCIFTRNFILP</sequence>
<gene>
    <name evidence="1" type="ORF">TNIN_300481</name>
</gene>
<evidence type="ECO:0000313" key="1">
    <source>
        <dbReference type="EMBL" id="GFY50426.1"/>
    </source>
</evidence>
<keyword evidence="2" id="KW-1185">Reference proteome</keyword>
<dbReference type="Proteomes" id="UP000886998">
    <property type="component" value="Unassembled WGS sequence"/>
</dbReference>
<protein>
    <submittedName>
        <fullName evidence="1">Uncharacterized protein</fullName>
    </submittedName>
</protein>